<protein>
    <submittedName>
        <fullName evidence="2">Uncharacterized protein</fullName>
    </submittedName>
</protein>
<proteinExistence type="predicted"/>
<gene>
    <name evidence="2" type="ORF">H0235_013301</name>
</gene>
<sequence>MLKPSENTLLPSTLVILGYGCLLIAQIADTYPRCRANRICIISRWTENSWLALCDDSGVKLESALWSHCVGFHHDLNANRESRYRLRIEEECIQFYRRSDFRFANIASLY</sequence>
<keyword evidence="1" id="KW-0812">Transmembrane</keyword>
<keyword evidence="3" id="KW-1185">Reference proteome</keyword>
<organism evidence="2 3">
    <name type="scientific">Vespula pensylvanica</name>
    <name type="common">Western yellow jacket</name>
    <name type="synonym">Wasp</name>
    <dbReference type="NCBI Taxonomy" id="30213"/>
    <lineage>
        <taxon>Eukaryota</taxon>
        <taxon>Metazoa</taxon>
        <taxon>Ecdysozoa</taxon>
        <taxon>Arthropoda</taxon>
        <taxon>Hexapoda</taxon>
        <taxon>Insecta</taxon>
        <taxon>Pterygota</taxon>
        <taxon>Neoptera</taxon>
        <taxon>Endopterygota</taxon>
        <taxon>Hymenoptera</taxon>
        <taxon>Apocrita</taxon>
        <taxon>Aculeata</taxon>
        <taxon>Vespoidea</taxon>
        <taxon>Vespidae</taxon>
        <taxon>Vespinae</taxon>
        <taxon>Vespula</taxon>
    </lineage>
</organism>
<comment type="caution">
    <text evidence="2">The sequence shown here is derived from an EMBL/GenBank/DDBJ whole genome shotgun (WGS) entry which is preliminary data.</text>
</comment>
<reference evidence="2" key="1">
    <citation type="journal article" date="2020" name="G3 (Bethesda)">
        <title>High-Quality Assemblies for Three Invasive Social Wasps from the &lt;i&gt;Vespula&lt;/i&gt; Genus.</title>
        <authorList>
            <person name="Harrop T.W.R."/>
            <person name="Guhlin J."/>
            <person name="McLaughlin G.M."/>
            <person name="Permina E."/>
            <person name="Stockwell P."/>
            <person name="Gilligan J."/>
            <person name="Le Lec M.F."/>
            <person name="Gruber M.A.M."/>
            <person name="Quinn O."/>
            <person name="Lovegrove M."/>
            <person name="Duncan E.J."/>
            <person name="Remnant E.J."/>
            <person name="Van Eeckhoven J."/>
            <person name="Graham B."/>
            <person name="Knapp R.A."/>
            <person name="Langford K.W."/>
            <person name="Kronenberg Z."/>
            <person name="Press M.O."/>
            <person name="Eacker S.M."/>
            <person name="Wilson-Rankin E.E."/>
            <person name="Purcell J."/>
            <person name="Lester P.J."/>
            <person name="Dearden P.K."/>
        </authorList>
    </citation>
    <scope>NUCLEOTIDE SEQUENCE</scope>
    <source>
        <strain evidence="2">Volc-1</strain>
    </source>
</reference>
<evidence type="ECO:0000256" key="1">
    <source>
        <dbReference type="SAM" id="Phobius"/>
    </source>
</evidence>
<keyword evidence="1" id="KW-0472">Membrane</keyword>
<name>A0A834KMK3_VESPE</name>
<dbReference type="PROSITE" id="PS51257">
    <property type="entry name" value="PROKAR_LIPOPROTEIN"/>
    <property type="match status" value="1"/>
</dbReference>
<evidence type="ECO:0000313" key="2">
    <source>
        <dbReference type="EMBL" id="KAF7410694.1"/>
    </source>
</evidence>
<accession>A0A834KMK3</accession>
<keyword evidence="1" id="KW-1133">Transmembrane helix</keyword>
<feature type="transmembrane region" description="Helical" evidence="1">
    <location>
        <begin position="12"/>
        <end position="28"/>
    </location>
</feature>
<dbReference type="EMBL" id="JACSDY010000013">
    <property type="protein sequence ID" value="KAF7410694.1"/>
    <property type="molecule type" value="Genomic_DNA"/>
</dbReference>
<dbReference type="AlphaFoldDB" id="A0A834KMK3"/>
<dbReference type="Proteomes" id="UP000600918">
    <property type="component" value="Unassembled WGS sequence"/>
</dbReference>
<evidence type="ECO:0000313" key="3">
    <source>
        <dbReference type="Proteomes" id="UP000600918"/>
    </source>
</evidence>